<dbReference type="EC" id="3.6.1.-" evidence="5"/>
<protein>
    <recommendedName>
        <fullName evidence="5">7-methyl-GTP pyrophosphatase</fullName>
        <shortName evidence="5">m(7)GTP pyrophosphatase</shortName>
        <ecNumber evidence="5">3.6.1.-</ecNumber>
    </recommendedName>
</protein>
<sequence>MPQKLVLASTSPFRKQLLEKLHLDFSTANPQVNEDELPGETAVQLVERLAIAKAQAVVNDFPDALIIGSDQVCLNNGKILGKPGNFENAFKQLKAASGQHVTFYTGLAVVNSKTSQVHSLVEPFQVYFRALSDQMITNYLNKEQPYNCAGSFKSEGFGISLFSRFDGKDPNSLIGLPLISLIELLEKEGLAVL</sequence>
<dbReference type="NCBIfam" id="TIGR00172">
    <property type="entry name" value="maf"/>
    <property type="match status" value="1"/>
</dbReference>
<dbReference type="PANTHER" id="PTHR43213">
    <property type="entry name" value="BIFUNCTIONAL DTTP/UTP PYROPHOSPHATASE/METHYLTRANSFERASE PROTEIN-RELATED"/>
    <property type="match status" value="1"/>
</dbReference>
<name>A0ABU9H8R4_9GAMM</name>
<dbReference type="GO" id="GO:0016787">
    <property type="term" value="F:hydrolase activity"/>
    <property type="evidence" value="ECO:0007669"/>
    <property type="project" value="UniProtKB-KW"/>
</dbReference>
<dbReference type="RefSeq" id="WP_341626962.1">
    <property type="nucleotide sequence ID" value="NZ_JBAKBA010000006.1"/>
</dbReference>
<comment type="catalytic activity">
    <reaction evidence="5">
        <text>N(7)-methyl-GTP + H2O = N(7)-methyl-GMP + diphosphate + H(+)</text>
        <dbReference type="Rhea" id="RHEA:58744"/>
        <dbReference type="ChEBI" id="CHEBI:15377"/>
        <dbReference type="ChEBI" id="CHEBI:15378"/>
        <dbReference type="ChEBI" id="CHEBI:33019"/>
        <dbReference type="ChEBI" id="CHEBI:58285"/>
        <dbReference type="ChEBI" id="CHEBI:87133"/>
    </reaction>
</comment>
<keyword evidence="3 5" id="KW-0378">Hydrolase</keyword>
<dbReference type="SUPFAM" id="SSF52972">
    <property type="entry name" value="ITPase-like"/>
    <property type="match status" value="1"/>
</dbReference>
<evidence type="ECO:0000256" key="2">
    <source>
        <dbReference type="ARBA" id="ARBA00022490"/>
    </source>
</evidence>
<comment type="caution">
    <text evidence="5">Lacks conserved residue(s) required for the propagation of feature annotation.</text>
</comment>
<feature type="site" description="Important for substrate specificity" evidence="5">
    <location>
        <position position="155"/>
    </location>
</feature>
<dbReference type="Gene3D" id="3.90.950.10">
    <property type="match status" value="1"/>
</dbReference>
<organism evidence="6 7">
    <name type="scientific">Psychromonas arctica</name>
    <dbReference type="NCBI Taxonomy" id="168275"/>
    <lineage>
        <taxon>Bacteria</taxon>
        <taxon>Pseudomonadati</taxon>
        <taxon>Pseudomonadota</taxon>
        <taxon>Gammaproteobacteria</taxon>
        <taxon>Alteromonadales</taxon>
        <taxon>Psychromonadaceae</taxon>
        <taxon>Psychromonas</taxon>
    </lineage>
</organism>
<keyword evidence="7" id="KW-1185">Reference proteome</keyword>
<feature type="active site" description="Proton acceptor" evidence="5">
    <location>
        <position position="70"/>
    </location>
</feature>
<evidence type="ECO:0000313" key="6">
    <source>
        <dbReference type="EMBL" id="MEL0658275.1"/>
    </source>
</evidence>
<comment type="function">
    <text evidence="5">Nucleoside triphosphate pyrophosphatase that hydrolyzes 7-methyl-GTP (m(7)GTP). May have a dual role in cell division arrest and in preventing the incorporation of modified nucleotides into cellular nucleic acids.</text>
</comment>
<dbReference type="CDD" id="cd00555">
    <property type="entry name" value="Maf"/>
    <property type="match status" value="1"/>
</dbReference>
<comment type="cofactor">
    <cofactor evidence="5">
        <name>a divalent metal cation</name>
        <dbReference type="ChEBI" id="CHEBI:60240"/>
    </cofactor>
</comment>
<accession>A0ABU9H8R4</accession>
<evidence type="ECO:0000256" key="4">
    <source>
        <dbReference type="ARBA" id="ARBA00023080"/>
    </source>
</evidence>
<dbReference type="Pfam" id="PF02545">
    <property type="entry name" value="Maf"/>
    <property type="match status" value="1"/>
</dbReference>
<dbReference type="InterPro" id="IPR029001">
    <property type="entry name" value="ITPase-like_fam"/>
</dbReference>
<gene>
    <name evidence="6" type="ORF">V6255_03895</name>
</gene>
<keyword evidence="4 5" id="KW-0546">Nucleotide metabolism</keyword>
<dbReference type="InterPro" id="IPR003697">
    <property type="entry name" value="Maf-like"/>
</dbReference>
<dbReference type="Proteomes" id="UP001366060">
    <property type="component" value="Unassembled WGS sequence"/>
</dbReference>
<evidence type="ECO:0000256" key="5">
    <source>
        <dbReference type="HAMAP-Rule" id="MF_00528"/>
    </source>
</evidence>
<dbReference type="EMBL" id="JBAKBA010000006">
    <property type="protein sequence ID" value="MEL0658275.1"/>
    <property type="molecule type" value="Genomic_DNA"/>
</dbReference>
<dbReference type="PIRSF" id="PIRSF006305">
    <property type="entry name" value="Maf"/>
    <property type="match status" value="1"/>
</dbReference>
<proteinExistence type="inferred from homology"/>
<comment type="similarity">
    <text evidence="5">Belongs to the Maf family. YceF subfamily.</text>
</comment>
<keyword evidence="2 5" id="KW-0963">Cytoplasm</keyword>
<dbReference type="PANTHER" id="PTHR43213:SF10">
    <property type="entry name" value="7-METHYL-GTP PYROPHOSPHATASE"/>
    <property type="match status" value="1"/>
</dbReference>
<evidence type="ECO:0000313" key="7">
    <source>
        <dbReference type="Proteomes" id="UP001366060"/>
    </source>
</evidence>
<reference evidence="6 7" key="1">
    <citation type="submission" date="2024-02" db="EMBL/GenBank/DDBJ databases">
        <title>Bacteria isolated from the canopy kelp, Nereocystis luetkeana.</title>
        <authorList>
            <person name="Pfister C.A."/>
            <person name="Younker I.T."/>
            <person name="Light S.H."/>
        </authorList>
    </citation>
    <scope>NUCLEOTIDE SEQUENCE [LARGE SCALE GENOMIC DNA]</scope>
    <source>
        <strain evidence="6 7">TI.2.07</strain>
    </source>
</reference>
<feature type="site" description="Important for substrate specificity" evidence="5">
    <location>
        <position position="13"/>
    </location>
</feature>
<dbReference type="HAMAP" id="MF_00528">
    <property type="entry name" value="Maf"/>
    <property type="match status" value="1"/>
</dbReference>
<evidence type="ECO:0000256" key="3">
    <source>
        <dbReference type="ARBA" id="ARBA00022801"/>
    </source>
</evidence>
<feature type="site" description="Important for substrate specificity" evidence="5">
    <location>
        <position position="71"/>
    </location>
</feature>
<evidence type="ECO:0000256" key="1">
    <source>
        <dbReference type="ARBA" id="ARBA00004496"/>
    </source>
</evidence>
<comment type="subcellular location">
    <subcellularLocation>
        <location evidence="1 5">Cytoplasm</location>
    </subcellularLocation>
</comment>
<comment type="caution">
    <text evidence="6">The sequence shown here is derived from an EMBL/GenBank/DDBJ whole genome shotgun (WGS) entry which is preliminary data.</text>
</comment>